<keyword evidence="5 8" id="KW-1133">Transmembrane helix</keyword>
<feature type="transmembrane region" description="Helical" evidence="8">
    <location>
        <begin position="264"/>
        <end position="285"/>
    </location>
</feature>
<dbReference type="AlphaFoldDB" id="A0A7C2WCV1"/>
<proteinExistence type="inferred from homology"/>
<keyword evidence="3" id="KW-1003">Cell membrane</keyword>
<dbReference type="Pfam" id="PF12911">
    <property type="entry name" value="OppC_N"/>
    <property type="match status" value="1"/>
</dbReference>
<dbReference type="SUPFAM" id="SSF161098">
    <property type="entry name" value="MetI-like"/>
    <property type="match status" value="1"/>
</dbReference>
<accession>A0A7C2WCV1</accession>
<evidence type="ECO:0000256" key="8">
    <source>
        <dbReference type="RuleBase" id="RU363032"/>
    </source>
</evidence>
<dbReference type="PROSITE" id="PS50928">
    <property type="entry name" value="ABC_TM1"/>
    <property type="match status" value="1"/>
</dbReference>
<evidence type="ECO:0000256" key="5">
    <source>
        <dbReference type="ARBA" id="ARBA00022989"/>
    </source>
</evidence>
<feature type="transmembrane region" description="Helical" evidence="8">
    <location>
        <begin position="218"/>
        <end position="244"/>
    </location>
</feature>
<reference evidence="10" key="1">
    <citation type="journal article" date="2020" name="mSystems">
        <title>Genome- and Community-Level Interaction Insights into Carbon Utilization and Element Cycling Functions of Hydrothermarchaeota in Hydrothermal Sediment.</title>
        <authorList>
            <person name="Zhou Z."/>
            <person name="Liu Y."/>
            <person name="Xu W."/>
            <person name="Pan J."/>
            <person name="Luo Z.H."/>
            <person name="Li M."/>
        </authorList>
    </citation>
    <scope>NUCLEOTIDE SEQUENCE [LARGE SCALE GENOMIC DNA]</scope>
    <source>
        <strain evidence="10">SpSt-192</strain>
    </source>
</reference>
<keyword evidence="2 8" id="KW-0813">Transport</keyword>
<dbReference type="Pfam" id="PF00528">
    <property type="entry name" value="BPD_transp_1"/>
    <property type="match status" value="1"/>
</dbReference>
<sequence>MTATTTRVSTTPLAARRPFWESPLGQTVRELARNRAAMVGLGILVFWILVALTVSFIVPFDPLKTDVGNRLSPPGASHWFGTDDLGRDVFKRVLFGSRYSIPAGFLTVLAALLIGCVIGAVAGYFGGWIDNVLMRIADMVLAFPSIVLAMAIAAALGPGLKNALIAIVVVLWPEYARLMRGQVLAVKANEYVTAAEALGAGRARLLVRHILPNTQAPIVVKATLDVGAAIVLTAGLSFIGLGAVPPDPEWGAMIREGQRRFSQWWMATFPGLAIFSVVMALNFLGDGLRDALDPRRRGRWA</sequence>
<protein>
    <submittedName>
        <fullName evidence="10">ABC transporter permease</fullName>
    </submittedName>
</protein>
<dbReference type="CDD" id="cd06261">
    <property type="entry name" value="TM_PBP2"/>
    <property type="match status" value="1"/>
</dbReference>
<evidence type="ECO:0000313" key="10">
    <source>
        <dbReference type="EMBL" id="HEX69830.1"/>
    </source>
</evidence>
<name>A0A7C2WCV1_9BACT</name>
<comment type="similarity">
    <text evidence="7">Belongs to the binding-protein-dependent transport system permease family. OppBC subfamily.</text>
</comment>
<evidence type="ECO:0000256" key="4">
    <source>
        <dbReference type="ARBA" id="ARBA00022692"/>
    </source>
</evidence>
<evidence type="ECO:0000256" key="6">
    <source>
        <dbReference type="ARBA" id="ARBA00023136"/>
    </source>
</evidence>
<dbReference type="InterPro" id="IPR035906">
    <property type="entry name" value="MetI-like_sf"/>
</dbReference>
<dbReference type="InterPro" id="IPR050366">
    <property type="entry name" value="BP-dependent_transpt_permease"/>
</dbReference>
<dbReference type="NCBIfam" id="NF045474">
    <property type="entry name" value="Opp2C"/>
    <property type="match status" value="1"/>
</dbReference>
<evidence type="ECO:0000256" key="1">
    <source>
        <dbReference type="ARBA" id="ARBA00004651"/>
    </source>
</evidence>
<feature type="transmembrane region" description="Helical" evidence="8">
    <location>
        <begin position="101"/>
        <end position="126"/>
    </location>
</feature>
<dbReference type="GO" id="GO:0005886">
    <property type="term" value="C:plasma membrane"/>
    <property type="evidence" value="ECO:0007669"/>
    <property type="project" value="UniProtKB-SubCell"/>
</dbReference>
<gene>
    <name evidence="10" type="ORF">ENP13_01100</name>
</gene>
<evidence type="ECO:0000259" key="9">
    <source>
        <dbReference type="PROSITE" id="PS50928"/>
    </source>
</evidence>
<comment type="caution">
    <text evidence="10">The sequence shown here is derived from an EMBL/GenBank/DDBJ whole genome shotgun (WGS) entry which is preliminary data.</text>
</comment>
<dbReference type="InterPro" id="IPR025966">
    <property type="entry name" value="OppC_N"/>
</dbReference>
<comment type="subcellular location">
    <subcellularLocation>
        <location evidence="1 8">Cell membrane</location>
        <topology evidence="1 8">Multi-pass membrane protein</topology>
    </subcellularLocation>
</comment>
<evidence type="ECO:0000256" key="2">
    <source>
        <dbReference type="ARBA" id="ARBA00022448"/>
    </source>
</evidence>
<evidence type="ECO:0000256" key="7">
    <source>
        <dbReference type="ARBA" id="ARBA00024202"/>
    </source>
</evidence>
<dbReference type="PANTHER" id="PTHR43386:SF1">
    <property type="entry name" value="D,D-DIPEPTIDE TRANSPORT SYSTEM PERMEASE PROTEIN DDPC-RELATED"/>
    <property type="match status" value="1"/>
</dbReference>
<organism evidence="10">
    <name type="scientific">Thermorudis sp</name>
    <dbReference type="NCBI Taxonomy" id="1969470"/>
    <lineage>
        <taxon>Bacteria</taxon>
        <taxon>Pseudomonadati</taxon>
        <taxon>Thermomicrobiota</taxon>
        <taxon>Thermomicrobia</taxon>
        <taxon>Thermomicrobia incertae sedis</taxon>
        <taxon>Thermorudis</taxon>
    </lineage>
</organism>
<keyword evidence="6 8" id="KW-0472">Membrane</keyword>
<dbReference type="EMBL" id="DSID01000089">
    <property type="protein sequence ID" value="HEX69830.1"/>
    <property type="molecule type" value="Genomic_DNA"/>
</dbReference>
<dbReference type="Gene3D" id="1.10.3720.10">
    <property type="entry name" value="MetI-like"/>
    <property type="match status" value="1"/>
</dbReference>
<dbReference type="InterPro" id="IPR053385">
    <property type="entry name" value="ABC_transport_permease"/>
</dbReference>
<feature type="domain" description="ABC transmembrane type-1" evidence="9">
    <location>
        <begin position="101"/>
        <end position="285"/>
    </location>
</feature>
<dbReference type="PANTHER" id="PTHR43386">
    <property type="entry name" value="OLIGOPEPTIDE TRANSPORT SYSTEM PERMEASE PROTEIN APPC"/>
    <property type="match status" value="1"/>
</dbReference>
<dbReference type="GO" id="GO:0055085">
    <property type="term" value="P:transmembrane transport"/>
    <property type="evidence" value="ECO:0007669"/>
    <property type="project" value="InterPro"/>
</dbReference>
<keyword evidence="4 8" id="KW-0812">Transmembrane</keyword>
<dbReference type="InterPro" id="IPR000515">
    <property type="entry name" value="MetI-like"/>
</dbReference>
<evidence type="ECO:0000256" key="3">
    <source>
        <dbReference type="ARBA" id="ARBA00022475"/>
    </source>
</evidence>
<feature type="transmembrane region" description="Helical" evidence="8">
    <location>
        <begin position="36"/>
        <end position="60"/>
    </location>
</feature>